<organism evidence="1 2">
    <name type="scientific">Pseudocercospora fijiensis (strain CIRAD86)</name>
    <name type="common">Black leaf streak disease fungus</name>
    <name type="synonym">Mycosphaerella fijiensis</name>
    <dbReference type="NCBI Taxonomy" id="383855"/>
    <lineage>
        <taxon>Eukaryota</taxon>
        <taxon>Fungi</taxon>
        <taxon>Dikarya</taxon>
        <taxon>Ascomycota</taxon>
        <taxon>Pezizomycotina</taxon>
        <taxon>Dothideomycetes</taxon>
        <taxon>Dothideomycetidae</taxon>
        <taxon>Mycosphaerellales</taxon>
        <taxon>Mycosphaerellaceae</taxon>
        <taxon>Pseudocercospora</taxon>
    </lineage>
</organism>
<dbReference type="Proteomes" id="UP000016932">
    <property type="component" value="Unassembled WGS sequence"/>
</dbReference>
<dbReference type="HOGENOM" id="CLU_2705889_0_0_1"/>
<gene>
    <name evidence="1" type="ORF">MYCFIDRAFT_176739</name>
</gene>
<sequence>MGCSLRQLAWIRMMSGDEVDRVRASCTLGGGILSANIGDDACLTVRTWASGGSHDSDDYAKAKCSISRQVHVY</sequence>
<dbReference type="RefSeq" id="XP_007928642.1">
    <property type="nucleotide sequence ID" value="XM_007930451.1"/>
</dbReference>
<dbReference type="EMBL" id="KB446560">
    <property type="protein sequence ID" value="EME81462.1"/>
    <property type="molecule type" value="Genomic_DNA"/>
</dbReference>
<evidence type="ECO:0000313" key="1">
    <source>
        <dbReference type="EMBL" id="EME81462.1"/>
    </source>
</evidence>
<dbReference type="AlphaFoldDB" id="M3AVE9"/>
<protein>
    <submittedName>
        <fullName evidence="1">Uncharacterized protein</fullName>
    </submittedName>
</protein>
<evidence type="ECO:0000313" key="2">
    <source>
        <dbReference type="Proteomes" id="UP000016932"/>
    </source>
</evidence>
<dbReference type="GeneID" id="19333624"/>
<accession>M3AVE9</accession>
<proteinExistence type="predicted"/>
<reference evidence="1 2" key="1">
    <citation type="journal article" date="2012" name="PLoS Pathog.">
        <title>Diverse lifestyles and strategies of plant pathogenesis encoded in the genomes of eighteen Dothideomycetes fungi.</title>
        <authorList>
            <person name="Ohm R.A."/>
            <person name="Feau N."/>
            <person name="Henrissat B."/>
            <person name="Schoch C.L."/>
            <person name="Horwitz B.A."/>
            <person name="Barry K.W."/>
            <person name="Condon B.J."/>
            <person name="Copeland A.C."/>
            <person name="Dhillon B."/>
            <person name="Glaser F."/>
            <person name="Hesse C.N."/>
            <person name="Kosti I."/>
            <person name="LaButti K."/>
            <person name="Lindquist E.A."/>
            <person name="Lucas S."/>
            <person name="Salamov A.A."/>
            <person name="Bradshaw R.E."/>
            <person name="Ciuffetti L."/>
            <person name="Hamelin R.C."/>
            <person name="Kema G.H.J."/>
            <person name="Lawrence C."/>
            <person name="Scott J.A."/>
            <person name="Spatafora J.W."/>
            <person name="Turgeon B.G."/>
            <person name="de Wit P.J.G.M."/>
            <person name="Zhong S."/>
            <person name="Goodwin S.B."/>
            <person name="Grigoriev I.V."/>
        </authorList>
    </citation>
    <scope>NUCLEOTIDE SEQUENCE [LARGE SCALE GENOMIC DNA]</scope>
    <source>
        <strain evidence="1 2">CIRAD86</strain>
    </source>
</reference>
<name>M3AVE9_PSEFD</name>
<dbReference type="VEuPathDB" id="FungiDB:MYCFIDRAFT_176739"/>
<keyword evidence="2" id="KW-1185">Reference proteome</keyword>
<dbReference type="KEGG" id="pfj:MYCFIDRAFT_176739"/>